<accession>A0A5D4TGL6</accession>
<evidence type="ECO:0000256" key="3">
    <source>
        <dbReference type="ARBA" id="ARBA00022989"/>
    </source>
</evidence>
<gene>
    <name evidence="7" type="ORF">FZC75_01555</name>
</gene>
<dbReference type="PIRSF" id="PIRSF006648">
    <property type="entry name" value="DrrB"/>
    <property type="match status" value="1"/>
</dbReference>
<reference evidence="7 8" key="1">
    <citation type="submission" date="2019-08" db="EMBL/GenBank/DDBJ databases">
        <title>Bacillus genomes from the desert of Cuatro Cienegas, Coahuila.</title>
        <authorList>
            <person name="Olmedo-Alvarez G."/>
        </authorList>
    </citation>
    <scope>NUCLEOTIDE SEQUENCE [LARGE SCALE GENOMIC DNA]</scope>
    <source>
        <strain evidence="7 8">CH98b_3T</strain>
    </source>
</reference>
<evidence type="ECO:0000256" key="2">
    <source>
        <dbReference type="ARBA" id="ARBA00022692"/>
    </source>
</evidence>
<sequence length="259" mass="29343">MWGDAMNFFFLLVRELKYFTNFQNKMYQFLLFFQPLMFLAIVYFLQQMRGGVNVEKFVVASALISMWSYVLYSSGSALIAQKWSDTLKLLIAAPVSLFQVILTKAISNAVIALLSMILSFVYARLIFQLPVGIQDYGLFFLSVLVLLFSLSVVGMILAIVFVAFQNVFNYQNLILIPVLLICGVFVPVDSLPWVFRAIAYIIPMTWGIQGVYETLALSPQMFTTMIIALLVSVVYFLLSVLIIKRMEMVLRNHGSLGAI</sequence>
<keyword evidence="5" id="KW-0813">Transport</keyword>
<evidence type="ECO:0000256" key="4">
    <source>
        <dbReference type="ARBA" id="ARBA00023136"/>
    </source>
</evidence>
<dbReference type="GO" id="GO:0043190">
    <property type="term" value="C:ATP-binding cassette (ABC) transporter complex"/>
    <property type="evidence" value="ECO:0007669"/>
    <property type="project" value="InterPro"/>
</dbReference>
<keyword evidence="4 5" id="KW-0472">Membrane</keyword>
<evidence type="ECO:0000313" key="8">
    <source>
        <dbReference type="Proteomes" id="UP000324517"/>
    </source>
</evidence>
<organism evidence="7 8">
    <name type="scientific">Sutcliffiella horikoshii</name>
    <dbReference type="NCBI Taxonomy" id="79883"/>
    <lineage>
        <taxon>Bacteria</taxon>
        <taxon>Bacillati</taxon>
        <taxon>Bacillota</taxon>
        <taxon>Bacilli</taxon>
        <taxon>Bacillales</taxon>
        <taxon>Bacillaceae</taxon>
        <taxon>Sutcliffiella</taxon>
    </lineage>
</organism>
<dbReference type="InterPro" id="IPR000412">
    <property type="entry name" value="ABC_2_transport"/>
</dbReference>
<feature type="transmembrane region" description="Helical" evidence="5">
    <location>
        <begin position="57"/>
        <end position="80"/>
    </location>
</feature>
<comment type="caution">
    <text evidence="7">The sequence shown here is derived from an EMBL/GenBank/DDBJ whole genome shotgun (WGS) entry which is preliminary data.</text>
</comment>
<dbReference type="InterPro" id="IPR047817">
    <property type="entry name" value="ABC2_TM_bact-type"/>
</dbReference>
<dbReference type="InterPro" id="IPR013525">
    <property type="entry name" value="ABC2_TM"/>
</dbReference>
<keyword evidence="3 5" id="KW-1133">Transmembrane helix</keyword>
<dbReference type="Pfam" id="PF01061">
    <property type="entry name" value="ABC2_membrane"/>
    <property type="match status" value="1"/>
</dbReference>
<evidence type="ECO:0000256" key="1">
    <source>
        <dbReference type="ARBA" id="ARBA00004141"/>
    </source>
</evidence>
<feature type="transmembrane region" description="Helical" evidence="5">
    <location>
        <begin position="193"/>
        <end position="212"/>
    </location>
</feature>
<protein>
    <recommendedName>
        <fullName evidence="5">Transport permease protein</fullName>
    </recommendedName>
</protein>
<name>A0A5D4TGL6_9BACI</name>
<dbReference type="PROSITE" id="PS51012">
    <property type="entry name" value="ABC_TM2"/>
    <property type="match status" value="1"/>
</dbReference>
<dbReference type="PANTHER" id="PTHR43229:SF2">
    <property type="entry name" value="NODULATION PROTEIN J"/>
    <property type="match status" value="1"/>
</dbReference>
<dbReference type="GO" id="GO:0140359">
    <property type="term" value="F:ABC-type transporter activity"/>
    <property type="evidence" value="ECO:0007669"/>
    <property type="project" value="InterPro"/>
</dbReference>
<comment type="similarity">
    <text evidence="5">Belongs to the ABC-2 integral membrane protein family.</text>
</comment>
<dbReference type="AlphaFoldDB" id="A0A5D4TGL6"/>
<feature type="domain" description="ABC transmembrane type-2" evidence="6">
    <location>
        <begin position="20"/>
        <end position="246"/>
    </location>
</feature>
<feature type="transmembrane region" description="Helical" evidence="5">
    <location>
        <begin position="105"/>
        <end position="127"/>
    </location>
</feature>
<dbReference type="InterPro" id="IPR051784">
    <property type="entry name" value="Nod_factor_ABC_transporter"/>
</dbReference>
<dbReference type="PANTHER" id="PTHR43229">
    <property type="entry name" value="NODULATION PROTEIN J"/>
    <property type="match status" value="1"/>
</dbReference>
<keyword evidence="2 5" id="KW-0812">Transmembrane</keyword>
<keyword evidence="5" id="KW-1003">Cell membrane</keyword>
<feature type="transmembrane region" description="Helical" evidence="5">
    <location>
        <begin position="170"/>
        <end position="186"/>
    </location>
</feature>
<evidence type="ECO:0000259" key="6">
    <source>
        <dbReference type="PROSITE" id="PS51012"/>
    </source>
</evidence>
<dbReference type="EMBL" id="VTET01000001">
    <property type="protein sequence ID" value="TYS74415.1"/>
    <property type="molecule type" value="Genomic_DNA"/>
</dbReference>
<feature type="transmembrane region" description="Helical" evidence="5">
    <location>
        <begin position="224"/>
        <end position="243"/>
    </location>
</feature>
<feature type="transmembrane region" description="Helical" evidence="5">
    <location>
        <begin position="139"/>
        <end position="164"/>
    </location>
</feature>
<evidence type="ECO:0000256" key="5">
    <source>
        <dbReference type="RuleBase" id="RU361157"/>
    </source>
</evidence>
<proteinExistence type="inferred from homology"/>
<dbReference type="OrthoDB" id="2827674at2"/>
<dbReference type="Proteomes" id="UP000324517">
    <property type="component" value="Unassembled WGS sequence"/>
</dbReference>
<feature type="transmembrane region" description="Helical" evidence="5">
    <location>
        <begin position="26"/>
        <end position="45"/>
    </location>
</feature>
<comment type="subcellular location">
    <subcellularLocation>
        <location evidence="5">Cell membrane</location>
        <topology evidence="5">Multi-pass membrane protein</topology>
    </subcellularLocation>
    <subcellularLocation>
        <location evidence="1">Membrane</location>
        <topology evidence="1">Multi-pass membrane protein</topology>
    </subcellularLocation>
</comment>
<evidence type="ECO:0000313" key="7">
    <source>
        <dbReference type="EMBL" id="TYS74415.1"/>
    </source>
</evidence>